<dbReference type="Proteomes" id="UP001057279">
    <property type="component" value="Linkage Group LG14"/>
</dbReference>
<keyword evidence="2" id="KW-1185">Reference proteome</keyword>
<evidence type="ECO:0000313" key="2">
    <source>
        <dbReference type="Proteomes" id="UP001057279"/>
    </source>
</evidence>
<dbReference type="EMBL" id="CM043039">
    <property type="protein sequence ID" value="KAI4574030.1"/>
    <property type="molecule type" value="Genomic_DNA"/>
</dbReference>
<gene>
    <name evidence="1" type="ORF">MJG53_012206</name>
</gene>
<reference evidence="1" key="1">
    <citation type="submission" date="2022-03" db="EMBL/GenBank/DDBJ databases">
        <title>Genomic analyses of argali, domestic sheep and their hybrids provide insights into chromosomal evolution, heterosis and genetic basis of agronomic traits.</title>
        <authorList>
            <person name="Li M."/>
        </authorList>
    </citation>
    <scope>NUCLEOTIDE SEQUENCE</scope>
    <source>
        <strain evidence="1">F1 hybrid</strain>
    </source>
</reference>
<organism evidence="1 2">
    <name type="scientific">Ovis ammon polii x Ovis aries</name>
    <dbReference type="NCBI Taxonomy" id="2918886"/>
    <lineage>
        <taxon>Eukaryota</taxon>
        <taxon>Metazoa</taxon>
        <taxon>Chordata</taxon>
        <taxon>Craniata</taxon>
        <taxon>Vertebrata</taxon>
        <taxon>Euteleostomi</taxon>
        <taxon>Mammalia</taxon>
        <taxon>Eutheria</taxon>
        <taxon>Laurasiatheria</taxon>
        <taxon>Artiodactyla</taxon>
        <taxon>Ruminantia</taxon>
        <taxon>Pecora</taxon>
        <taxon>Bovidae</taxon>
        <taxon>Caprinae</taxon>
        <taxon>Ovis</taxon>
    </lineage>
</organism>
<name>A0ACB9UMH2_9CETA</name>
<proteinExistence type="predicted"/>
<protein>
    <submittedName>
        <fullName evidence="1">Uncharacterized protein</fullName>
    </submittedName>
</protein>
<evidence type="ECO:0000313" key="1">
    <source>
        <dbReference type="EMBL" id="KAI4574030.1"/>
    </source>
</evidence>
<comment type="caution">
    <text evidence="1">The sequence shown here is derived from an EMBL/GenBank/DDBJ whole genome shotgun (WGS) entry which is preliminary data.</text>
</comment>
<accession>A0ACB9UMH2</accession>
<sequence>MQRAAQRTPRGPGRPPPVSSSSSGSPLSWGRDPCSSQRHQRDAEASPPGPWQTSPVSSKESPRGWDPDPAEPPDARSSWPPCIPPRPPQVADPSSPDPWQTTPVSSAESPLGWGPDPVEPPKASSSWPPRSPVSGRQDTEGSPPGAPWPWETSSISSAEWSLDWGPEPSEPHVGPSSWPLCIQPRPWWVTDGSSLDP</sequence>